<keyword evidence="5" id="KW-0130">Cell adhesion</keyword>
<feature type="chain" id="PRO_5002935435" description="LRRCT domain-containing protein" evidence="11">
    <location>
        <begin position="25"/>
        <end position="517"/>
    </location>
</feature>
<feature type="compositionally biased region" description="Polar residues" evidence="9">
    <location>
        <begin position="455"/>
        <end position="480"/>
    </location>
</feature>
<dbReference type="PANTHER" id="PTHR22650">
    <property type="entry name" value="GLYCOPROTEIN IB BETA"/>
    <property type="match status" value="1"/>
</dbReference>
<keyword evidence="8" id="KW-1015">Disulfide bond</keyword>
<dbReference type="SUPFAM" id="SSF52058">
    <property type="entry name" value="L domain-like"/>
    <property type="match status" value="1"/>
</dbReference>
<keyword evidence="6 10" id="KW-1133">Transmembrane helix</keyword>
<evidence type="ECO:0000256" key="10">
    <source>
        <dbReference type="SAM" id="Phobius"/>
    </source>
</evidence>
<keyword evidence="7 10" id="KW-0472">Membrane</keyword>
<keyword evidence="3 10" id="KW-0812">Transmembrane</keyword>
<dbReference type="PANTHER" id="PTHR22650:SF4">
    <property type="entry name" value="LEUCINE-RICH REPEAT AND TRANSMEMBRANE DOMAIN-CONTAINING PROTEIN 2-LIKE"/>
    <property type="match status" value="1"/>
</dbReference>
<feature type="signal peptide" evidence="11">
    <location>
        <begin position="1"/>
        <end position="24"/>
    </location>
</feature>
<evidence type="ECO:0000256" key="3">
    <source>
        <dbReference type="ARBA" id="ARBA00022692"/>
    </source>
</evidence>
<evidence type="ECO:0000256" key="11">
    <source>
        <dbReference type="SAM" id="SignalP"/>
    </source>
</evidence>
<sequence>MRRKPRHMLIFLLIILKEPNMPEANCSCAPSSSCRCVNKGLTSIPQNLPTTITELDLKNNLITAVNRSELLSVYIGSNPWNCDCKMVSFRLNITEFPTVKKRNKMLCARPIQLKGQKLEDVDPEEMICEELPTNSTHTVDIQVTSNTCDNGTITSPYHRHSNNTGYPARPADNTTISSDKPDISTSHESAPSFPLATLTGSICGPVVGIVLITFIIWYKRRATSPALGHNANAACSNTNTALSVITSDDDHQYEDIGNLKKKRQDHSRTNMQSLKVGNPTRNEVLAALKPNLMYAGVGTPPKDQTSLAVVSGHNQTGQGQSQAKIQSDSLKVGNLPRDEVLAALKPNLMYAGVGTHSKPDEPTSQTGQGQSQAITKKSNTNTTATDMTGHDDHVYEDIDKQLHQAGKGQSQVNIQSLKVGKPSHNKALAALKPNLMYAGVGTQPKGSICPKNASGHDQTGKGQPQAITESNTNTTATDMTSGHDDHVYEDIDKQLHRAGKGQSQISRSRERNVDGIS</sequence>
<feature type="compositionally biased region" description="Basic and acidic residues" evidence="9">
    <location>
        <begin position="507"/>
        <end position="517"/>
    </location>
</feature>
<feature type="compositionally biased region" description="Polar residues" evidence="9">
    <location>
        <begin position="172"/>
        <end position="188"/>
    </location>
</feature>
<dbReference type="SMART" id="SM00082">
    <property type="entry name" value="LRRCT"/>
    <property type="match status" value="1"/>
</dbReference>
<evidence type="ECO:0000256" key="7">
    <source>
        <dbReference type="ARBA" id="ARBA00023136"/>
    </source>
</evidence>
<keyword evidence="2" id="KW-0433">Leucine-rich repeat</keyword>
<evidence type="ECO:0000256" key="5">
    <source>
        <dbReference type="ARBA" id="ARBA00022889"/>
    </source>
</evidence>
<comment type="subcellular location">
    <subcellularLocation>
        <location evidence="1">Membrane</location>
        <topology evidence="1">Single-pass membrane protein</topology>
    </subcellularLocation>
</comment>
<feature type="compositionally biased region" description="Basic and acidic residues" evidence="9">
    <location>
        <begin position="481"/>
        <end position="495"/>
    </location>
</feature>
<name>C3YC88_BRAFL</name>
<dbReference type="Gene3D" id="3.80.10.10">
    <property type="entry name" value="Ribonuclease Inhibitor"/>
    <property type="match status" value="2"/>
</dbReference>
<evidence type="ECO:0000259" key="12">
    <source>
        <dbReference type="SMART" id="SM00082"/>
    </source>
</evidence>
<dbReference type="InterPro" id="IPR000483">
    <property type="entry name" value="Cys-rich_flank_reg_C"/>
</dbReference>
<evidence type="ECO:0000256" key="2">
    <source>
        <dbReference type="ARBA" id="ARBA00022614"/>
    </source>
</evidence>
<evidence type="ECO:0000256" key="8">
    <source>
        <dbReference type="ARBA" id="ARBA00023157"/>
    </source>
</evidence>
<feature type="region of interest" description="Disordered" evidence="9">
    <location>
        <begin position="448"/>
        <end position="517"/>
    </location>
</feature>
<feature type="region of interest" description="Disordered" evidence="9">
    <location>
        <begin position="352"/>
        <end position="390"/>
    </location>
</feature>
<dbReference type="InterPro" id="IPR032675">
    <property type="entry name" value="LRR_dom_sf"/>
</dbReference>
<evidence type="ECO:0000313" key="13">
    <source>
        <dbReference type="EMBL" id="EEN62120.1"/>
    </source>
</evidence>
<dbReference type="InParanoid" id="C3YC88"/>
<organism>
    <name type="scientific">Branchiostoma floridae</name>
    <name type="common">Florida lancelet</name>
    <name type="synonym">Amphioxus</name>
    <dbReference type="NCBI Taxonomy" id="7739"/>
    <lineage>
        <taxon>Eukaryota</taxon>
        <taxon>Metazoa</taxon>
        <taxon>Chordata</taxon>
        <taxon>Cephalochordata</taxon>
        <taxon>Leptocardii</taxon>
        <taxon>Amphioxiformes</taxon>
        <taxon>Branchiostomatidae</taxon>
        <taxon>Branchiostoma</taxon>
    </lineage>
</organism>
<proteinExistence type="predicted"/>
<gene>
    <name evidence="13" type="ORF">BRAFLDRAFT_88020</name>
</gene>
<evidence type="ECO:0000256" key="1">
    <source>
        <dbReference type="ARBA" id="ARBA00004167"/>
    </source>
</evidence>
<feature type="transmembrane region" description="Helical" evidence="10">
    <location>
        <begin position="193"/>
        <end position="218"/>
    </location>
</feature>
<reference evidence="13" key="1">
    <citation type="journal article" date="2008" name="Nature">
        <title>The amphioxus genome and the evolution of the chordate karyotype.</title>
        <authorList>
            <consortium name="US DOE Joint Genome Institute (JGI-PGF)"/>
            <person name="Putnam N.H."/>
            <person name="Butts T."/>
            <person name="Ferrier D.E.K."/>
            <person name="Furlong R.F."/>
            <person name="Hellsten U."/>
            <person name="Kawashima T."/>
            <person name="Robinson-Rechavi M."/>
            <person name="Shoguchi E."/>
            <person name="Terry A."/>
            <person name="Yu J.-K."/>
            <person name="Benito-Gutierrez E.L."/>
            <person name="Dubchak I."/>
            <person name="Garcia-Fernandez J."/>
            <person name="Gibson-Brown J.J."/>
            <person name="Grigoriev I.V."/>
            <person name="Horton A.C."/>
            <person name="de Jong P.J."/>
            <person name="Jurka J."/>
            <person name="Kapitonov V.V."/>
            <person name="Kohara Y."/>
            <person name="Kuroki Y."/>
            <person name="Lindquist E."/>
            <person name="Lucas S."/>
            <person name="Osoegawa K."/>
            <person name="Pennacchio L.A."/>
            <person name="Salamov A.A."/>
            <person name="Satou Y."/>
            <person name="Sauka-Spengler T."/>
            <person name="Schmutz J."/>
            <person name="Shin-I T."/>
            <person name="Toyoda A."/>
            <person name="Bronner-Fraser M."/>
            <person name="Fujiyama A."/>
            <person name="Holland L.Z."/>
            <person name="Holland P.W.H."/>
            <person name="Satoh N."/>
            <person name="Rokhsar D.S."/>
        </authorList>
    </citation>
    <scope>NUCLEOTIDE SEQUENCE [LARGE SCALE GENOMIC DNA]</scope>
    <source>
        <strain evidence="13">S238N-H82</strain>
        <tissue evidence="13">Testes</tissue>
    </source>
</reference>
<dbReference type="InterPro" id="IPR052313">
    <property type="entry name" value="GPIb-IX-V_Complex"/>
</dbReference>
<accession>C3YC88</accession>
<feature type="region of interest" description="Disordered" evidence="9">
    <location>
        <begin position="154"/>
        <end position="188"/>
    </location>
</feature>
<evidence type="ECO:0000256" key="4">
    <source>
        <dbReference type="ARBA" id="ARBA00022729"/>
    </source>
</evidence>
<feature type="compositionally biased region" description="Polar residues" evidence="9">
    <location>
        <begin position="362"/>
        <end position="386"/>
    </location>
</feature>
<evidence type="ECO:0000256" key="6">
    <source>
        <dbReference type="ARBA" id="ARBA00022989"/>
    </source>
</evidence>
<dbReference type="AlphaFoldDB" id="C3YC88"/>
<protein>
    <recommendedName>
        <fullName evidence="12">LRRCT domain-containing protein</fullName>
    </recommendedName>
</protein>
<evidence type="ECO:0000256" key="9">
    <source>
        <dbReference type="SAM" id="MobiDB-lite"/>
    </source>
</evidence>
<dbReference type="EMBL" id="GG666500">
    <property type="protein sequence ID" value="EEN62120.1"/>
    <property type="molecule type" value="Genomic_DNA"/>
</dbReference>
<feature type="domain" description="LRRCT" evidence="12">
    <location>
        <begin position="78"/>
        <end position="129"/>
    </location>
</feature>
<keyword evidence="4 11" id="KW-0732">Signal</keyword>